<evidence type="ECO:0000256" key="1">
    <source>
        <dbReference type="ARBA" id="ARBA00022741"/>
    </source>
</evidence>
<evidence type="ECO:0000313" key="9">
    <source>
        <dbReference type="Proteomes" id="UP000216311"/>
    </source>
</evidence>
<protein>
    <submittedName>
        <fullName evidence="8">ATP-dependent helicase HrpB</fullName>
    </submittedName>
</protein>
<dbReference type="EMBL" id="NMVQ01000018">
    <property type="protein sequence ID" value="OYO21249.1"/>
    <property type="molecule type" value="Genomic_DNA"/>
</dbReference>
<dbReference type="AlphaFoldDB" id="A0A255H0L0"/>
<evidence type="ECO:0000256" key="2">
    <source>
        <dbReference type="ARBA" id="ARBA00022801"/>
    </source>
</evidence>
<dbReference type="Gene3D" id="3.40.50.300">
    <property type="entry name" value="P-loop containing nucleotide triphosphate hydrolases"/>
    <property type="match status" value="2"/>
</dbReference>
<dbReference type="InterPro" id="IPR007502">
    <property type="entry name" value="Helicase-assoc_dom"/>
</dbReference>
<dbReference type="InterPro" id="IPR011545">
    <property type="entry name" value="DEAD/DEAH_box_helicase_dom"/>
</dbReference>
<evidence type="ECO:0000259" key="7">
    <source>
        <dbReference type="PROSITE" id="PS51194"/>
    </source>
</evidence>
<dbReference type="PROSITE" id="PS00690">
    <property type="entry name" value="DEAH_ATP_HELICASE"/>
    <property type="match status" value="1"/>
</dbReference>
<dbReference type="InterPro" id="IPR001650">
    <property type="entry name" value="Helicase_C-like"/>
</dbReference>
<dbReference type="Proteomes" id="UP000216311">
    <property type="component" value="Unassembled WGS sequence"/>
</dbReference>
<dbReference type="Gene3D" id="1.20.120.1080">
    <property type="match status" value="1"/>
</dbReference>
<organism evidence="8 9">
    <name type="scientific">Enemella dayhoffiae</name>
    <dbReference type="NCBI Taxonomy" id="2016507"/>
    <lineage>
        <taxon>Bacteria</taxon>
        <taxon>Bacillati</taxon>
        <taxon>Actinomycetota</taxon>
        <taxon>Actinomycetes</taxon>
        <taxon>Propionibacteriales</taxon>
        <taxon>Propionibacteriaceae</taxon>
        <taxon>Enemella</taxon>
    </lineage>
</organism>
<keyword evidence="2" id="KW-0378">Hydrolase</keyword>
<keyword evidence="1" id="KW-0547">Nucleotide-binding</keyword>
<keyword evidence="3 8" id="KW-0347">Helicase</keyword>
<feature type="domain" description="Helicase ATP-binding" evidence="6">
    <location>
        <begin position="24"/>
        <end position="184"/>
    </location>
</feature>
<dbReference type="CDD" id="cd18791">
    <property type="entry name" value="SF2_C_RHA"/>
    <property type="match status" value="1"/>
</dbReference>
<sequence length="843" mass="89313">MGRDFDLARIGRGLPFSAAIPELRRQVAERRVAVVQAPPGTGKTTLVPPALSGLTGERVVVTQPRRMAARAAARRLASLSGVRLGEAVGFTVRGERRASPATQIEFCTTGVLLRRLLADPALPGVGAVVLDEVHERQLDSDLLLGMLRELIELREDLTLVAMSATVAADRFAGILGTAENPAPVVSAGEVLHPVAVHWRPAPSGTRILDDRGVTREFCGHVAGVIAEAYARHEGDVLAFVPGVWEVQQVCAGVADRLPGVPVLPLHGRLDARSQDAALARADARRVVVATAVAESSLTVPGVRIVVDSGLARRPRYDSTRDVSGLVTTSASRAAAIQRAGRAGRLGPGVVLRCLAEDGWARLDDADPPEIATADLTSATLDLACWGTPGGAGLALLDPPPAAALARAQEILRGLGALTAEGAVTAAGRRLARIPTDPRLARALHEGAPTLGARRSAEVVAMLAADERAVGGDLTAQWRALRRGEAPGARSWRTETDRLASLIDPTNFHQGGDSGQQMSDDESVGWVVALAHPGRLARARGGERAYLMAGGGGAELPPGSRLVGQPWLAVAELGRSETGAVIRSAVPIGEEQALAAAAGLDRTDEEVLWHGGRLTGRRVRRLGAIELSSTPIPPDPGLGAAAVTEAIRRQGLELLPWQESARSLRNRLAVLHHILGEPWPAVDDASLLARLDEWLAPELTAVAAGGRIGEVDTTTALRRLLDWESAAQLDELAPTTLRVPSGSAVPLRYPDHAQLDGSVVAAVKLQECFGLAETPRILGGRLPVLFHLLSPARRPLAITADLANFWNEVYPQVRAENRGRYSKHPWPEDPWTAPPRRGTNRSTR</sequence>
<dbReference type="PROSITE" id="PS51194">
    <property type="entry name" value="HELICASE_CTER"/>
    <property type="match status" value="1"/>
</dbReference>
<keyword evidence="9" id="KW-1185">Reference proteome</keyword>
<evidence type="ECO:0000259" key="6">
    <source>
        <dbReference type="PROSITE" id="PS51192"/>
    </source>
</evidence>
<comment type="caution">
    <text evidence="8">The sequence shown here is derived from an EMBL/GenBank/DDBJ whole genome shotgun (WGS) entry which is preliminary data.</text>
</comment>
<gene>
    <name evidence="8" type="primary">hrpB</name>
    <name evidence="8" type="ORF">CGZ93_10715</name>
</gene>
<dbReference type="Pfam" id="PF00270">
    <property type="entry name" value="DEAD"/>
    <property type="match status" value="1"/>
</dbReference>
<name>A0A255H0L0_9ACTN</name>
<dbReference type="SMART" id="SM00490">
    <property type="entry name" value="HELICc"/>
    <property type="match status" value="1"/>
</dbReference>
<dbReference type="SMART" id="SM00847">
    <property type="entry name" value="HA2"/>
    <property type="match status" value="1"/>
</dbReference>
<dbReference type="PROSITE" id="PS51192">
    <property type="entry name" value="HELICASE_ATP_BIND_1"/>
    <property type="match status" value="1"/>
</dbReference>
<dbReference type="GO" id="GO:0016787">
    <property type="term" value="F:hydrolase activity"/>
    <property type="evidence" value="ECO:0007669"/>
    <property type="project" value="UniProtKB-KW"/>
</dbReference>
<keyword evidence="4" id="KW-0067">ATP-binding</keyword>
<evidence type="ECO:0000313" key="8">
    <source>
        <dbReference type="EMBL" id="OYO21249.1"/>
    </source>
</evidence>
<reference evidence="8 9" key="1">
    <citation type="submission" date="2017-07" db="EMBL/GenBank/DDBJ databases">
        <title>Draft whole genome sequences of clinical Proprionibacteriaceae strains.</title>
        <authorList>
            <person name="Bernier A.-M."/>
            <person name="Bernard K."/>
            <person name="Domingo M.-C."/>
        </authorList>
    </citation>
    <scope>NUCLEOTIDE SEQUENCE [LARGE SCALE GENOMIC DNA]</scope>
    <source>
        <strain evidence="8 9">NML 130396</strain>
    </source>
</reference>
<dbReference type="InterPro" id="IPR002464">
    <property type="entry name" value="DNA/RNA_helicase_DEAH_CS"/>
</dbReference>
<dbReference type="GO" id="GO:0003676">
    <property type="term" value="F:nucleic acid binding"/>
    <property type="evidence" value="ECO:0007669"/>
    <property type="project" value="InterPro"/>
</dbReference>
<dbReference type="SMART" id="SM00487">
    <property type="entry name" value="DEXDc"/>
    <property type="match status" value="1"/>
</dbReference>
<dbReference type="Pfam" id="PF00271">
    <property type="entry name" value="Helicase_C"/>
    <property type="match status" value="1"/>
</dbReference>
<evidence type="ECO:0000256" key="3">
    <source>
        <dbReference type="ARBA" id="ARBA00022806"/>
    </source>
</evidence>
<dbReference type="PANTHER" id="PTHR43519">
    <property type="entry name" value="ATP-DEPENDENT RNA HELICASE HRPB"/>
    <property type="match status" value="1"/>
</dbReference>
<dbReference type="OrthoDB" id="9805617at2"/>
<feature type="domain" description="Helicase C-terminal" evidence="7">
    <location>
        <begin position="224"/>
        <end position="386"/>
    </location>
</feature>
<proteinExistence type="predicted"/>
<dbReference type="InterPro" id="IPR014001">
    <property type="entry name" value="Helicase_ATP-bd"/>
</dbReference>
<dbReference type="InterPro" id="IPR010225">
    <property type="entry name" value="HrpB"/>
</dbReference>
<dbReference type="NCBIfam" id="TIGR01970">
    <property type="entry name" value="DEAH_box_HrpB"/>
    <property type="match status" value="1"/>
</dbReference>
<dbReference type="SUPFAM" id="SSF52540">
    <property type="entry name" value="P-loop containing nucleoside triphosphate hydrolases"/>
    <property type="match status" value="1"/>
</dbReference>
<dbReference type="GO" id="GO:0004386">
    <property type="term" value="F:helicase activity"/>
    <property type="evidence" value="ECO:0007669"/>
    <property type="project" value="UniProtKB-KW"/>
</dbReference>
<feature type="region of interest" description="Disordered" evidence="5">
    <location>
        <begin position="819"/>
        <end position="843"/>
    </location>
</feature>
<accession>A0A255H0L0</accession>
<dbReference type="Pfam" id="PF08482">
    <property type="entry name" value="HrpB_C"/>
    <property type="match status" value="1"/>
</dbReference>
<dbReference type="GO" id="GO:0005524">
    <property type="term" value="F:ATP binding"/>
    <property type="evidence" value="ECO:0007669"/>
    <property type="project" value="UniProtKB-KW"/>
</dbReference>
<evidence type="ECO:0000256" key="5">
    <source>
        <dbReference type="SAM" id="MobiDB-lite"/>
    </source>
</evidence>
<dbReference type="PIRSF" id="PIRSF005496">
    <property type="entry name" value="ATP_hel_hrpB"/>
    <property type="match status" value="1"/>
</dbReference>
<dbReference type="InterPro" id="IPR027417">
    <property type="entry name" value="P-loop_NTPase"/>
</dbReference>
<evidence type="ECO:0000256" key="4">
    <source>
        <dbReference type="ARBA" id="ARBA00022840"/>
    </source>
</evidence>
<dbReference type="InterPro" id="IPR013689">
    <property type="entry name" value="RNA_helicase_ATP-dep_HrpB_C"/>
</dbReference>
<dbReference type="RefSeq" id="WP_094364141.1">
    <property type="nucleotide sequence ID" value="NZ_NMVQ01000018.1"/>
</dbReference>
<dbReference type="PANTHER" id="PTHR43519:SF1">
    <property type="entry name" value="ATP-DEPENDENT RNA HELICASE HRPB"/>
    <property type="match status" value="1"/>
</dbReference>